<dbReference type="Gramene" id="AET2Gv20408700.4">
    <property type="protein sequence ID" value="AET2Gv20408700.4"/>
    <property type="gene ID" value="AET2Gv20408700"/>
</dbReference>
<keyword evidence="2" id="KW-1185">Reference proteome</keyword>
<reference evidence="1" key="3">
    <citation type="journal article" date="2017" name="Nature">
        <title>Genome sequence of the progenitor of the wheat D genome Aegilops tauschii.</title>
        <authorList>
            <person name="Luo M.C."/>
            <person name="Gu Y.Q."/>
            <person name="Puiu D."/>
            <person name="Wang H."/>
            <person name="Twardziok S.O."/>
            <person name="Deal K.R."/>
            <person name="Huo N."/>
            <person name="Zhu T."/>
            <person name="Wang L."/>
            <person name="Wang Y."/>
            <person name="McGuire P.E."/>
            <person name="Liu S."/>
            <person name="Long H."/>
            <person name="Ramasamy R.K."/>
            <person name="Rodriguez J.C."/>
            <person name="Van S.L."/>
            <person name="Yuan L."/>
            <person name="Wang Z."/>
            <person name="Xia Z."/>
            <person name="Xiao L."/>
            <person name="Anderson O.D."/>
            <person name="Ouyang S."/>
            <person name="Liang Y."/>
            <person name="Zimin A.V."/>
            <person name="Pertea G."/>
            <person name="Qi P."/>
            <person name="Bennetzen J.L."/>
            <person name="Dai X."/>
            <person name="Dawson M.W."/>
            <person name="Muller H.G."/>
            <person name="Kugler K."/>
            <person name="Rivarola-Duarte L."/>
            <person name="Spannagl M."/>
            <person name="Mayer K.F.X."/>
            <person name="Lu F.H."/>
            <person name="Bevan M.W."/>
            <person name="Leroy P."/>
            <person name="Li P."/>
            <person name="You F.M."/>
            <person name="Sun Q."/>
            <person name="Liu Z."/>
            <person name="Lyons E."/>
            <person name="Wicker T."/>
            <person name="Salzberg S.L."/>
            <person name="Devos K.M."/>
            <person name="Dvorak J."/>
        </authorList>
    </citation>
    <scope>NUCLEOTIDE SEQUENCE [LARGE SCALE GENOMIC DNA]</scope>
    <source>
        <strain evidence="1">cv. AL8/78</strain>
    </source>
</reference>
<dbReference type="PANTHER" id="PTHR33326">
    <property type="entry name" value="OS05G0543800 PROTEIN"/>
    <property type="match status" value="1"/>
</dbReference>
<dbReference type="Proteomes" id="UP000015105">
    <property type="component" value="Chromosome 2D"/>
</dbReference>
<evidence type="ECO:0000313" key="2">
    <source>
        <dbReference type="Proteomes" id="UP000015105"/>
    </source>
</evidence>
<accession>A0A453B8S0</accession>
<reference evidence="2" key="2">
    <citation type="journal article" date="2017" name="Nat. Plants">
        <title>The Aegilops tauschii genome reveals multiple impacts of transposons.</title>
        <authorList>
            <person name="Zhao G."/>
            <person name="Zou C."/>
            <person name="Li K."/>
            <person name="Wang K."/>
            <person name="Li T."/>
            <person name="Gao L."/>
            <person name="Zhang X."/>
            <person name="Wang H."/>
            <person name="Yang Z."/>
            <person name="Liu X."/>
            <person name="Jiang W."/>
            <person name="Mao L."/>
            <person name="Kong X."/>
            <person name="Jiao Y."/>
            <person name="Jia J."/>
        </authorList>
    </citation>
    <scope>NUCLEOTIDE SEQUENCE [LARGE SCALE GENOMIC DNA]</scope>
    <source>
        <strain evidence="2">cv. AL8/78</strain>
    </source>
</reference>
<sequence length="138" mass="15406">MFVGLSGVELAVQKCLYWPDGRRKKHLASQPIDTTRDFNRQLVEALVDKYNEDHNLLGDLAYEFKDIMCCQSIRDIMYNQSSSELFVICLCVLDPTANGYCYGCHCNGSPDMKHPSSGYIAGHTSNVSGRSSKINCGK</sequence>
<reference evidence="1" key="5">
    <citation type="journal article" date="2021" name="G3 (Bethesda)">
        <title>Aegilops tauschii genome assembly Aet v5.0 features greater sequence contiguity and improved annotation.</title>
        <authorList>
            <person name="Wang L."/>
            <person name="Zhu T."/>
            <person name="Rodriguez J.C."/>
            <person name="Deal K.R."/>
            <person name="Dubcovsky J."/>
            <person name="McGuire P.E."/>
            <person name="Lux T."/>
            <person name="Spannagl M."/>
            <person name="Mayer K.F.X."/>
            <person name="Baldrich P."/>
            <person name="Meyers B.C."/>
            <person name="Huo N."/>
            <person name="Gu Y.Q."/>
            <person name="Zhou H."/>
            <person name="Devos K.M."/>
            <person name="Bennetzen J.L."/>
            <person name="Unver T."/>
            <person name="Budak H."/>
            <person name="Gulick P.J."/>
            <person name="Galiba G."/>
            <person name="Kalapos B."/>
            <person name="Nelson D.R."/>
            <person name="Li P."/>
            <person name="You F.M."/>
            <person name="Luo M.C."/>
            <person name="Dvorak J."/>
        </authorList>
    </citation>
    <scope>NUCLEOTIDE SEQUENCE [LARGE SCALE GENOMIC DNA]</scope>
    <source>
        <strain evidence="1">cv. AL8/78</strain>
    </source>
</reference>
<evidence type="ECO:0000313" key="1">
    <source>
        <dbReference type="EnsemblPlants" id="AET2Gv20408700.4"/>
    </source>
</evidence>
<reference evidence="1" key="4">
    <citation type="submission" date="2019-03" db="UniProtKB">
        <authorList>
            <consortium name="EnsemblPlants"/>
        </authorList>
    </citation>
    <scope>IDENTIFICATION</scope>
</reference>
<organism evidence="1 2">
    <name type="scientific">Aegilops tauschii subsp. strangulata</name>
    <name type="common">Goatgrass</name>
    <dbReference type="NCBI Taxonomy" id="200361"/>
    <lineage>
        <taxon>Eukaryota</taxon>
        <taxon>Viridiplantae</taxon>
        <taxon>Streptophyta</taxon>
        <taxon>Embryophyta</taxon>
        <taxon>Tracheophyta</taxon>
        <taxon>Spermatophyta</taxon>
        <taxon>Magnoliopsida</taxon>
        <taxon>Liliopsida</taxon>
        <taxon>Poales</taxon>
        <taxon>Poaceae</taxon>
        <taxon>BOP clade</taxon>
        <taxon>Pooideae</taxon>
        <taxon>Triticodae</taxon>
        <taxon>Triticeae</taxon>
        <taxon>Triticinae</taxon>
        <taxon>Aegilops</taxon>
    </lineage>
</organism>
<reference evidence="2" key="1">
    <citation type="journal article" date="2014" name="Science">
        <title>Ancient hybridizations among the ancestral genomes of bread wheat.</title>
        <authorList>
            <consortium name="International Wheat Genome Sequencing Consortium,"/>
            <person name="Marcussen T."/>
            <person name="Sandve S.R."/>
            <person name="Heier L."/>
            <person name="Spannagl M."/>
            <person name="Pfeifer M."/>
            <person name="Jakobsen K.S."/>
            <person name="Wulff B.B."/>
            <person name="Steuernagel B."/>
            <person name="Mayer K.F."/>
            <person name="Olsen O.A."/>
        </authorList>
    </citation>
    <scope>NUCLEOTIDE SEQUENCE [LARGE SCALE GENOMIC DNA]</scope>
    <source>
        <strain evidence="2">cv. AL8/78</strain>
    </source>
</reference>
<dbReference type="PANTHER" id="PTHR33326:SF42">
    <property type="match status" value="1"/>
</dbReference>
<name>A0A453B8S0_AEGTS</name>
<protein>
    <submittedName>
        <fullName evidence="1">Uncharacterized protein</fullName>
    </submittedName>
</protein>
<dbReference type="EnsemblPlants" id="AET2Gv20408700.4">
    <property type="protein sequence ID" value="AET2Gv20408700.4"/>
    <property type="gene ID" value="AET2Gv20408700"/>
</dbReference>
<proteinExistence type="predicted"/>
<dbReference type="AlphaFoldDB" id="A0A453B8S0"/>